<evidence type="ECO:0000256" key="21">
    <source>
        <dbReference type="ARBA" id="ARBA00022890"/>
    </source>
</evidence>
<feature type="site" description="Cleavage; by host furin" evidence="33">
    <location>
        <begin position="517"/>
        <end position="518"/>
    </location>
</feature>
<feature type="disulfide bond" evidence="33">
    <location>
        <begin position="225"/>
        <end position="254"/>
    </location>
</feature>
<comment type="PTM">
    <text evidence="33">Palmitoylation of the transmembrane protein and of Env polyprotein (prior to its proteolytic cleavage) is essential for their association with host cell membrane lipid rafts. Palmitoylation is therefore required for envelope trafficking to classical lipid rafts, but not for viral replication.</text>
</comment>
<dbReference type="FunFam" id="2.170.40.20:FF:000001">
    <property type="entry name" value="Envelope glycoprotein gp160"/>
    <property type="match status" value="1"/>
</dbReference>
<keyword evidence="15 33" id="KW-0053">Apoptosis</keyword>
<dbReference type="FunFam" id="2.170.40.20:FF:000003">
    <property type="entry name" value="Envelope glycoprotein gp160"/>
    <property type="match status" value="1"/>
</dbReference>
<feature type="lipid moiety-binding region" description="S-palmitoyl cysteine; by host" evidence="33">
    <location>
        <position position="843"/>
    </location>
</feature>
<keyword evidence="25 33" id="KW-0472">Membrane</keyword>
<comment type="subunit">
    <text evidence="33">The mature envelope protein (Env) consists of a homotrimer of non-covalently associated gp120-gp41 heterodimers. The resulting complex protrudes from the virus surface as a spike. There seems to be as few as 10 spikes on the average virion. Surface protein gp120 interacts with host CD4, CCR5 and CXCR4. Gp120 also interacts with the C-type lectins CD209/DC-SIGN and CLEC4M/DC-SIGNR (collectively referred to as DC-SIGN(R)). Gp120 and gp41 interact with GalCer. Gp120 interacts with host ITGA4/ITGB7 complex; on CD4+ T-cells, this interaction results in rapid activation of integrin ITGAL/LFA-1, which facilitates efficient cell-to-cell spreading of HIV-1. Gp120 interacts with cell-associated heparan sulfate; this interaction increases virus infectivity on permissive cells and may be involved in infection of CD4- cells.</text>
</comment>
<evidence type="ECO:0000256" key="17">
    <source>
        <dbReference type="ARBA" id="ARBA00022804"/>
    </source>
</evidence>
<dbReference type="SUPFAM" id="SSF58069">
    <property type="entry name" value="Virus ectodomain"/>
    <property type="match status" value="1"/>
</dbReference>
<evidence type="ECO:0000256" key="23">
    <source>
        <dbReference type="ARBA" id="ARBA00023046"/>
    </source>
</evidence>
<evidence type="ECO:0000256" key="28">
    <source>
        <dbReference type="ARBA" id="ARBA00023180"/>
    </source>
</evidence>
<feature type="region of interest" description="Immunosuppression" evidence="33">
    <location>
        <begin position="580"/>
        <end position="598"/>
    </location>
</feature>
<dbReference type="HAMAP" id="MF_04083">
    <property type="entry name" value="HIV_ENV"/>
    <property type="match status" value="1"/>
</dbReference>
<evidence type="ECO:0000313" key="38">
    <source>
        <dbReference type="EMBL" id="ACZ94014.1"/>
    </source>
</evidence>
<feature type="region of interest" description="CD4-binding loop" evidence="33">
    <location>
        <begin position="368"/>
        <end position="378"/>
    </location>
</feature>
<feature type="chain" id="PRO_5023238195" description="Envelope glycoprotein gp160" evidence="33">
    <location>
        <begin position="33"/>
        <end position="862"/>
    </location>
</feature>
<protein>
    <recommendedName>
        <fullName evidence="33">Envelope glycoprotein gp160</fullName>
    </recommendedName>
    <alternativeName>
        <fullName evidence="33">Env polyprotein</fullName>
    </alternativeName>
    <component>
        <recommendedName>
            <fullName evidence="33">Surface protein gp120</fullName>
            <shortName evidence="33">SU</shortName>
        </recommendedName>
        <alternativeName>
            <fullName evidence="33">Glycoprotein 120</fullName>
            <shortName evidence="33">gp120</shortName>
        </alternativeName>
    </component>
    <component>
        <recommendedName>
            <fullName evidence="33">Transmembrane protein gp41</fullName>
            <shortName evidence="33">TM</shortName>
        </recommendedName>
        <alternativeName>
            <fullName evidence="33">Glycoprotein 41</fullName>
            <shortName evidence="33">gp41</shortName>
        </alternativeName>
    </component>
</protein>
<feature type="short sequence motif" description="YXXL motif; contains endocytosis signal" evidence="33">
    <location>
        <begin position="718"/>
        <end position="721"/>
    </location>
</feature>
<feature type="domain" description="Retroviral envelope protein GP41-like" evidence="37">
    <location>
        <begin position="536"/>
        <end position="725"/>
    </location>
</feature>
<comment type="domain">
    <text evidence="33">The YXXL motif is involved in determining the exact site of viral release at the surface of infected mononuclear cells and promotes endocytosis. YXXL and di-leucine endocytosis motifs interact directly or indirectly with the clathrin adapter complexes, opperate independently, and their activities are not additive.</text>
</comment>
<evidence type="ECO:0000256" key="26">
    <source>
        <dbReference type="ARBA" id="ARBA00023139"/>
    </source>
</evidence>
<organism evidence="38">
    <name type="scientific">Human immunodeficiency virus type 1</name>
    <name type="common">HIV-1</name>
    <dbReference type="NCBI Taxonomy" id="11676"/>
    <lineage>
        <taxon>Viruses</taxon>
        <taxon>Riboviria</taxon>
        <taxon>Pararnavirae</taxon>
        <taxon>Artverviricota</taxon>
        <taxon>Revtraviricetes</taxon>
        <taxon>Ortervirales</taxon>
        <taxon>Retroviridae</taxon>
        <taxon>Orthoretrovirinae</taxon>
        <taxon>Lentivirus</taxon>
        <taxon>Lentivirus humimdef1</taxon>
    </lineage>
</organism>
<feature type="lipid moiety-binding region" description="S-palmitoyl cysteine; by host" evidence="33">
    <location>
        <position position="770"/>
    </location>
</feature>
<comment type="function">
    <text evidence="33">Surface protein gp120: Attaches the virus to the host lymphoid cell by binding to the primary receptor CD4. This interaction induces a structural rearrangement creating a high affinity binding site for a chemokine coreceptor like CXCR4 and/or CCR5. Acts as a ligand for CD209/DC-SIGN and CLEC4M/DC-SIGNR, which are respectively found on dendritic cells (DCs), and on endothelial cells of liver sinusoids and lymph node sinuses. These interactions allow capture of viral particles at mucosal surfaces by these cells and subsequent transmission to permissive cells. HIV subverts the migration properties of dendritic cells to gain access to CD4+ T-cells in lymph nodes. Virus transmission to permissive T-cells occurs either in trans (without DCs infection, through viral capture and transmission), or in cis (following DCs productive infection, through the usual CD4-gp120 interaction), thereby inducing a robust infection. In trans infection, bound virions remain infectious over days and it is proposed that they are not degraded, but protected in non-lysosomal acidic organelles within the DCs close to the cell membrane thus contributing to the viral infectious potential during DCs' migration from the periphery to the lymphoid tissues. On arrival at lymphoid tissues, intact virions recycle back to DCs' cell surface allowing virus transmission to CD4+ T-cells.</text>
</comment>
<comment type="domain">
    <text evidence="33 34">The 17 amino acids long immunosuppressive region is present in many retroviral envelope proteins. Synthetic peptides derived from this relatively conserved sequence inhibit immune function in vitro and in vivo.</text>
</comment>
<organismHost>
    <name type="scientific">Homo sapiens</name>
    <name type="common">Human</name>
    <dbReference type="NCBI Taxonomy" id="9606"/>
</organismHost>
<keyword evidence="21 33" id="KW-1164">Virus endocytosis by host</keyword>
<comment type="domain">
    <text evidence="33">The membrane proximal external region (MPER) present in gp41 is a tryptophan-rich region recognized by the antibodies 2F5, Z13, and 4E10. MPER seems to play a role in fusion.</text>
</comment>
<evidence type="ECO:0000256" key="2">
    <source>
        <dbReference type="ARBA" id="ARBA00004433"/>
    </source>
</evidence>
<keyword evidence="20 33" id="KW-0261">Viral envelope protein</keyword>
<comment type="subcellular location">
    <subcellularLocation>
        <location evidence="3">Host cell membrane</location>
        <topology evidence="3">Peripheral membrane protein</topology>
    </subcellularLocation>
    <subcellularLocation>
        <location evidence="1">Host cell membrane</location>
        <topology evidence="1">Single-pass type I membrane protein</topology>
    </subcellularLocation>
    <subcellularLocation>
        <location evidence="2">Host endosome membrane</location>
        <topology evidence="2">Peripheral membrane protein</topology>
    </subcellularLocation>
    <subcellularLocation>
        <location evidence="5">Host endosome membrane</location>
        <topology evidence="5">Single-pass type I membrane protein</topology>
    </subcellularLocation>
    <subcellularLocation>
        <location evidence="6">Virion membrane</location>
        <topology evidence="6">Peripheral membrane protein</topology>
    </subcellularLocation>
    <subcellularLocation>
        <location evidence="4">Virion membrane</location>
        <topology evidence="4">Single-pass type I membrane protein</topology>
    </subcellularLocation>
</comment>
<keyword evidence="31 33" id="KW-1160">Virus entry into host cell</keyword>
<comment type="miscellaneous">
    <text evidence="33">HIV-1 lineages are divided in three main groups, M (for Major), O (for Outlier), and N (for New, or Non-M, Non-O). The vast majority of strains found worldwide belong to the group M. Group O seems to be endemic to and largely confined to Cameroon and neighboring countries in West Central Africa, where these viruses represent a small minority of HIV-1 strains. The group N is represented by a limited number of isolates from Cameroonian persons. The group M is further subdivided in 9 clades or subtypes (A to D, F to H, J and K).</text>
</comment>
<keyword evidence="18 33" id="KW-0946">Virion</keyword>
<evidence type="ECO:0000259" key="37">
    <source>
        <dbReference type="Pfam" id="PF00517"/>
    </source>
</evidence>
<dbReference type="CDD" id="cd09909">
    <property type="entry name" value="HIV-1-like_HR1-HR2"/>
    <property type="match status" value="1"/>
</dbReference>
<comment type="domain">
    <text evidence="33">The CD4-binding region is targeted by the antibody b12.</text>
</comment>
<feature type="short sequence motif" description="Di-leucine internalization motif" evidence="33">
    <location>
        <begin position="861"/>
        <end position="862"/>
    </location>
</feature>
<evidence type="ECO:0000256" key="30">
    <source>
        <dbReference type="ARBA" id="ARBA00023288"/>
    </source>
</evidence>
<proteinExistence type="inferred from homology"/>
<accession>D3JC61</accession>
<evidence type="ECO:0000256" key="13">
    <source>
        <dbReference type="ARBA" id="ARBA00022685"/>
    </source>
</evidence>
<evidence type="ECO:0000256" key="31">
    <source>
        <dbReference type="ARBA" id="ARBA00023296"/>
    </source>
</evidence>
<evidence type="ECO:0000256" key="15">
    <source>
        <dbReference type="ARBA" id="ARBA00022703"/>
    </source>
</evidence>
<dbReference type="Gene3D" id="2.170.40.20">
    <property type="entry name" value="Human immunodeficiency virus 1, Gp160, envelope glycoprotein"/>
    <property type="match status" value="2"/>
</dbReference>
<dbReference type="FunFam" id="1.20.5.490:FF:000001">
    <property type="entry name" value="Envelope glycoprotein gp160"/>
    <property type="match status" value="1"/>
</dbReference>
<evidence type="ECO:0000256" key="22">
    <source>
        <dbReference type="ARBA" id="ARBA00022989"/>
    </source>
</evidence>
<reference evidence="38" key="1">
    <citation type="journal article" date="2010" name="Virology">
        <title>Enhanced CD4+ cellular apoptosis by CCR5-restricted HIV-1 envelope glycoprotein variants from patients with progressive HIV-1 infection.</title>
        <authorList>
            <person name="Wade J."/>
            <person name="Sterjovski J."/>
            <person name="Gray L."/>
            <person name="Roche M."/>
            <person name="Chiavaroli L."/>
            <person name="Ellett A."/>
            <person name="Jakobsen M.R."/>
            <person name="Cowley D."/>
            <person name="da Fonseca Pereira C."/>
            <person name="Saksena N."/>
            <person name="Wang B."/>
            <person name="Purcell D.F."/>
            <person name="Karlsson I."/>
            <person name="Fenyo E.M."/>
            <person name="Churchill M."/>
            <person name="Gorry P.R."/>
        </authorList>
    </citation>
    <scope>NUCLEOTIDE SEQUENCE</scope>
    <source>
        <strain evidence="38">IK2-E-1</strain>
    </source>
</reference>
<evidence type="ECO:0000256" key="6">
    <source>
        <dbReference type="ARBA" id="ARBA00004650"/>
    </source>
</evidence>
<dbReference type="InterPro" id="IPR037527">
    <property type="entry name" value="Gp160"/>
</dbReference>
<comment type="subunit">
    <text evidence="32">The mature envelope protein (Env) consists of a homotrimer of non-covalently associated gp120-gp41 heterodimers. The resulting complex protrudes from the virus surface as a spike. There seems to be as few as 10 spikes on the average virion. Interacts with host CD4, CCR5 and CXCR4. Gp120 also interacts with the C-type lectins CD209/DC-SIGN and CLEC4M/DC-SIGNR (collectively referred to as DC-SIGN(R)). Gp120 and gp41 interact with GalCer. Gp120 interacts with host ITGA4/ITGB7 complex; on CD4+ T-cells, this interaction results in rapid activation of integrin ITGAL/LFA-1, which facilitates efficient cell-to-cell spreading of HIV-1. Gp120 interacts with cell-associated heparan sulfate; this interaction increases virus infectivity on permissive cells and may be involved in infection of CD4- cells.</text>
</comment>
<dbReference type="InterPro" id="IPR000777">
    <property type="entry name" value="HIV1_Gp120"/>
</dbReference>
<evidence type="ECO:0000256" key="7">
    <source>
        <dbReference type="ARBA" id="ARBA00022506"/>
    </source>
</evidence>
<evidence type="ECO:0000256" key="35">
    <source>
        <dbReference type="SAM" id="MobiDB-lite"/>
    </source>
</evidence>
<evidence type="ECO:0000256" key="10">
    <source>
        <dbReference type="ARBA" id="ARBA00022570"/>
    </source>
</evidence>
<feature type="coiled-coil region" evidence="33">
    <location>
        <begin position="639"/>
        <end position="673"/>
    </location>
</feature>
<feature type="region of interest" description="MPER; binding to GalCer" evidence="33">
    <location>
        <begin position="668"/>
        <end position="689"/>
    </location>
</feature>
<evidence type="ECO:0000256" key="24">
    <source>
        <dbReference type="ARBA" id="ARBA00023054"/>
    </source>
</evidence>
<dbReference type="GO" id="GO:0005198">
    <property type="term" value="F:structural molecule activity"/>
    <property type="evidence" value="ECO:0007669"/>
    <property type="project" value="UniProtKB-UniRule"/>
</dbReference>
<comment type="similarity">
    <text evidence="33">Belongs to the HIV-1 env protein family.</text>
</comment>
<feature type="disulfide bond" evidence="33">
    <location>
        <begin position="54"/>
        <end position="74"/>
    </location>
</feature>
<keyword evidence="7 33" id="KW-1168">Fusion of virus membrane with host membrane</keyword>
<evidence type="ECO:0000256" key="18">
    <source>
        <dbReference type="ARBA" id="ARBA00022844"/>
    </source>
</evidence>
<dbReference type="GO" id="GO:0020002">
    <property type="term" value="C:host cell plasma membrane"/>
    <property type="evidence" value="ECO:0007669"/>
    <property type="project" value="UniProtKB-SubCell"/>
</dbReference>
<dbReference type="Pfam" id="PF00517">
    <property type="entry name" value="GP41"/>
    <property type="match status" value="1"/>
</dbReference>
<feature type="topological domain" description="Cytoplasmic" evidence="33">
    <location>
        <begin position="712"/>
        <end position="862"/>
    </location>
</feature>
<dbReference type="GO" id="GO:0019064">
    <property type="term" value="P:fusion of virus membrane with host plasma membrane"/>
    <property type="evidence" value="ECO:0007669"/>
    <property type="project" value="UniProtKB-UniRule"/>
</dbReference>
<gene>
    <name evidence="33 38" type="primary">env</name>
</gene>
<evidence type="ECO:0000256" key="34">
    <source>
        <dbReference type="RuleBase" id="RU363095"/>
    </source>
</evidence>
<keyword evidence="28 33" id="KW-0325">Glycoprotein</keyword>
<dbReference type="GO" id="GO:0016020">
    <property type="term" value="C:membrane"/>
    <property type="evidence" value="ECO:0007669"/>
    <property type="project" value="UniProtKB-UniRule"/>
</dbReference>
<dbReference type="Gene3D" id="1.10.287.210">
    <property type="match status" value="1"/>
</dbReference>
<evidence type="ECO:0000256" key="5">
    <source>
        <dbReference type="ARBA" id="ARBA00004578"/>
    </source>
</evidence>
<keyword evidence="17 33" id="KW-1161">Viral attachment to host cell</keyword>
<keyword evidence="19 33" id="KW-1043">Host membrane</keyword>
<keyword evidence="26 33" id="KW-0564">Palmitate</keyword>
<dbReference type="GO" id="GO:0052031">
    <property type="term" value="P:symbiont-mediated perturbation of host defense response"/>
    <property type="evidence" value="ECO:0007669"/>
    <property type="project" value="UniProtKB-UniRule"/>
</dbReference>
<dbReference type="GO" id="GO:1903908">
    <property type="term" value="P:positive regulation of plasma membrane raft polarization"/>
    <property type="evidence" value="ECO:0007669"/>
    <property type="project" value="UniProtKB-UniRule"/>
</dbReference>
<comment type="subcellular location">
    <molecule>Surface protein gp120</molecule>
    <subcellularLocation>
        <location evidence="33">Virion membrane</location>
        <topology evidence="33">Peripheral membrane protein</topology>
    </subcellularLocation>
    <subcellularLocation>
        <location evidence="33">Host cell membrane</location>
        <topology evidence="33">Peripheral membrane protein</topology>
    </subcellularLocation>
    <subcellularLocation>
        <location evidence="33">Host endosome membrane</location>
        <topology evidence="33">Single-pass type I membrane protein</topology>
    </subcellularLocation>
    <text evidence="33">The surface protein is not anchored to the viral envelope, but associates with the extravirion surface through its binding to TM. It is probably concentrated at the site of budding and incorporated into the virions possibly by contacts between the cytoplasmic tail of Env and the N-terminus of Gag.</text>
</comment>
<feature type="domain" description="Human immunodeficiency virus 1 envelope glycoprotein Gp120" evidence="36">
    <location>
        <begin position="34"/>
        <end position="517"/>
    </location>
</feature>
<keyword evidence="11 33" id="KW-0945">Host-virus interaction</keyword>
<dbReference type="GO" id="GO:0044175">
    <property type="term" value="C:host cell endosome membrane"/>
    <property type="evidence" value="ECO:0007669"/>
    <property type="project" value="UniProtKB-SubCell"/>
</dbReference>
<dbReference type="InterPro" id="IPR000328">
    <property type="entry name" value="GP41-like"/>
</dbReference>
<dbReference type="GO" id="GO:0055036">
    <property type="term" value="C:virion membrane"/>
    <property type="evidence" value="ECO:0007669"/>
    <property type="project" value="UniProtKB-SubCell"/>
</dbReference>
<keyword evidence="9 33" id="KW-1032">Host cell membrane</keyword>
<sequence length="862" mass="97807">MRVKEKYQHLWRWGWRWGTMLLGMLMICSATEKLWVTVYYGVPVWKEATTTLFCASDAKAYDTEVHNVWATHACVPTDPNPQEVVLGNVTENFNMWKNNMVEQMHEDIISLWDQSLKPCVKLTPLCVTLTCTDIRNDTKPRNATSTTSSSWKMMEKGEIKNCSFNITTSIRDKVQKEYALFYKLDVVPIDANNTNTSYRLISCNTSVITQACPKVSFQPIPIHYCAPAGFAILKCNDKKFNGTGPCTNVSTVQCTHGIRPVVSTQLLLNGSLAEEEVVIRSANFSDNTKAIIVQLNETVEINCTRPNNNTRKSIHIGPGRAFYATGDIIGDIRQAHCNISKEKWENTLRQIARKLSEQFNKTIVFNQSSGGDPEIVTHSFNCGGEFFYCNSTQLFNYNSTQLFNSTWNSTAGSNNTGVNITLPCRIKQIINMWQEVGKAMYAPPIRGQIKCSSNITGLILTRDGGTNENETETFRPGGGDMRDNWRSELYKYKVVKIEPLGVAPTKAKRRVVQREKRAVGIGAVFLGFLGAAGSTMGAASVALTVQARLLLSGIVQQQNNLLRAIEAQQHLLQLTVWGIKQLQARVLAVERYLKDHQLLGIWGCSGKLICTTAVPWNASWSNKSLDDIWHNMTWMEWEREIDNYTSLIYTLIEESQIQQEKNEQELLELDKWASLWNWFSITNWLWYIKLFIMIVGGLVGLRIVFTVLSIVNRVRQGYSPLSFQTRLPAPRGPERPEGIEEEGGERDRDRSGRVVNGSLALIWDDLRSLCLFSYHRLRDLLLIVTRIVELLGRRGWEALKYWWNLLQYWSQELKNSAVSLLNATAIAVAEGTDRVIEVVQGACRAIRHIPRRIRQGLERILL</sequence>
<name>D3JC61_HV1</name>
<keyword evidence="12 33" id="KW-1162">Viral penetration into host cytoplasm</keyword>
<evidence type="ECO:0000256" key="32">
    <source>
        <dbReference type="ARBA" id="ARBA00062028"/>
    </source>
</evidence>
<feature type="chain" id="PRO_5023238196" description="Transmembrane protein gp41" evidence="33">
    <location>
        <begin position="518"/>
        <end position="862"/>
    </location>
</feature>
<evidence type="ECO:0000256" key="11">
    <source>
        <dbReference type="ARBA" id="ARBA00022581"/>
    </source>
</evidence>
<evidence type="ECO:0000256" key="3">
    <source>
        <dbReference type="ARBA" id="ARBA00004505"/>
    </source>
</evidence>
<keyword evidence="24 33" id="KW-0175">Coiled coil</keyword>
<evidence type="ECO:0000256" key="4">
    <source>
        <dbReference type="ARBA" id="ARBA00004563"/>
    </source>
</evidence>
<comment type="PTM">
    <text evidence="33">Specific enzymatic cleavages in vivo yield mature proteins. Envelope glycoproteins are synthesized as a inactive precursor that is heavily N-glycosylated and processed likely by host cell furin in the Golgi to yield the mature SU and TM proteins. The cleavage site between SU and TM requires the minimal sequence [KR]-X-[KR]-R. About 2 of the 9 disulfide bonds of gp41 are reduced by P4HB/PDI, following binding to CD4 receptor.</text>
</comment>
<feature type="disulfide bond" evidence="33">
    <location>
        <begin position="604"/>
        <end position="610"/>
    </location>
</feature>
<dbReference type="FunFam" id="1.10.287.210:FF:000001">
    <property type="entry name" value="Envelope glycoprotein gp160"/>
    <property type="match status" value="1"/>
</dbReference>
<keyword evidence="30 33" id="KW-0449">Lipoprotein</keyword>
<evidence type="ECO:0000256" key="25">
    <source>
        <dbReference type="ARBA" id="ARBA00023136"/>
    </source>
</evidence>
<evidence type="ECO:0000256" key="8">
    <source>
        <dbReference type="ARBA" id="ARBA00022510"/>
    </source>
</evidence>
<dbReference type="Gene3D" id="1.20.5.490">
    <property type="entry name" value="Single helix bin"/>
    <property type="match status" value="1"/>
</dbReference>
<dbReference type="InterPro" id="IPR036377">
    <property type="entry name" value="Gp120_core_sf"/>
</dbReference>
<comment type="miscellaneous">
    <text evidence="33">Inhibitors targeting HIV-1 viral envelope proteins are used as antiretroviral drugs. Attachment of virions to the cell surface via non-specific interactions and CD4 binding can be blocked by inhibitors that include cyanovirin-N, cyclotriazadisulfonamide analogs, PRO 2000, TNX 355 and PRO 542. In addition, BMS 806 can block CD4-induced conformational changes. Env interactions with the coreceptor molecules can be targeted by CCR5 antagonists including SCH-D, maraviroc (UK 427857) and aplaviroc (GW 873140), and the CXCR4 antagonist AMD 070. Fusion of viral and cellular membranes can be inhibited by peptides such as enfuvirtide and tifuvirtide (T 1249). Resistance to inhibitors associated with mutations in Env are observed. Most of the time, single mutations confer only a modest reduction in drug susceptibility. Combination of several mutations is usually required to develop a high-level drug resistance.</text>
</comment>
<dbReference type="GO" id="GO:0019031">
    <property type="term" value="C:viral envelope"/>
    <property type="evidence" value="ECO:0007669"/>
    <property type="project" value="UniProtKB-KW"/>
</dbReference>
<feature type="transmembrane region" description="Helical" evidence="34">
    <location>
        <begin position="518"/>
        <end position="543"/>
    </location>
</feature>
<keyword evidence="8 33" id="KW-1170">Fusion of virus membrane with host endosomal membrane</keyword>
<evidence type="ECO:0000256" key="12">
    <source>
        <dbReference type="ARBA" id="ARBA00022595"/>
    </source>
</evidence>
<feature type="disulfide bond" evidence="33">
    <location>
        <begin position="235"/>
        <end position="246"/>
    </location>
</feature>
<feature type="region of interest" description="Fusion peptide" evidence="33">
    <location>
        <begin position="518"/>
        <end position="538"/>
    </location>
</feature>
<evidence type="ECO:0000256" key="20">
    <source>
        <dbReference type="ARBA" id="ARBA00022879"/>
    </source>
</evidence>
<comment type="subcellular location">
    <molecule>Transmembrane protein gp41</molecule>
    <subcellularLocation>
        <location evidence="33">Virion membrane</location>
        <topology evidence="33">Single-pass type I membrane protein</topology>
    </subcellularLocation>
    <subcellularLocation>
        <location evidence="33">Host cell membrane</location>
        <topology evidence="33">Single-pass type I membrane protein</topology>
    </subcellularLocation>
    <subcellularLocation>
        <location evidence="33">Host endosome membrane</location>
        <topology evidence="33">Single-pass type I membrane protein</topology>
    </subcellularLocation>
    <text evidence="33">It is probably concentrated at the site of budding and incorporated into the virions possibly by contacts between the cytoplasmic tail of Env and the N-terminus of Gag.</text>
</comment>
<evidence type="ECO:0000256" key="27">
    <source>
        <dbReference type="ARBA" id="ARBA00023157"/>
    </source>
</evidence>
<comment type="function">
    <text evidence="33">Transmembrane protein gp41: Acts as a class I viral fusion protein. Under the current model, the protein has at least 3 conformational states: pre-fusion native state, pre-hairpin intermediate state, and post-fusion hairpin state. During fusion of viral and target intracellular membranes, the coiled coil regions (heptad repeats) assume a trimer-of-hairpins structure, positioning the fusion peptide in close proximity to the C-terminal region of the ectodomain. The formation of this structure appears to drive apposition and subsequent fusion of viral and target cell membranes. Complete fusion occurs in host cell endosomes and is dynamin-dependent, however some lipid transfer might occur at the plasma membrane. The virus undergoes clathrin-dependent internalization long before endosomal fusion, thus minimizing the surface exposure of conserved viral epitopes during fusion and reducing the efficacy of inhibitors targeting these epitopes. Membranes fusion leads to delivery of the nucleocapsid into the cytoplasm.</text>
</comment>
<keyword evidence="23 33" id="KW-1039">Host endosome</keyword>
<feature type="transmembrane region" description="Helical" evidence="34">
    <location>
        <begin position="684"/>
        <end position="711"/>
    </location>
</feature>
<feature type="region of interest" description="Disordered" evidence="35">
    <location>
        <begin position="725"/>
        <end position="751"/>
    </location>
</feature>
<keyword evidence="13 33" id="KW-0165">Cleavage on pair of basic residues</keyword>
<dbReference type="Pfam" id="PF00516">
    <property type="entry name" value="GP120"/>
    <property type="match status" value="1"/>
</dbReference>
<comment type="PTM">
    <text evidence="33">Highly glycosylated by host. The high number of glycan on the protein is reffered to as 'glycan shield' because it contributes to hide protein sequence from adaptive immune system.</text>
</comment>
<comment type="caution">
    <text evidence="33 34">Lacks conserved residue(s) required for the propagation of feature annotation.</text>
</comment>
<keyword evidence="27 33" id="KW-1015">Disulfide bond</keyword>
<dbReference type="GO" id="GO:1903911">
    <property type="term" value="P:positive regulation of receptor clustering"/>
    <property type="evidence" value="ECO:0007669"/>
    <property type="project" value="UniProtKB-UniRule"/>
</dbReference>
<evidence type="ECO:0000256" key="33">
    <source>
        <dbReference type="HAMAP-Rule" id="MF_04083"/>
    </source>
</evidence>
<feature type="region of interest" description="V5" evidence="33">
    <location>
        <begin position="467"/>
        <end position="477"/>
    </location>
</feature>
<comment type="function">
    <text evidence="33">Envelope glycoprotein gp160: Oligomerizes in the host endoplasmic reticulum into predominantly trimers. In a second time, gp160 transits in the host Golgi, where glycosylation is completed. The precursor is then proteolytically cleaved in the trans-Golgi and thereby activated by cellular furin or furin-like proteases to produce gp120 and gp41.</text>
</comment>
<dbReference type="SUPFAM" id="SSF56502">
    <property type="entry name" value="gp120 core"/>
    <property type="match status" value="2"/>
</dbReference>
<keyword evidence="16 33" id="KW-0732">Signal</keyword>
<dbReference type="GO" id="GO:0039654">
    <property type="term" value="P:fusion of virus membrane with host endosome membrane"/>
    <property type="evidence" value="ECO:0007669"/>
    <property type="project" value="UniProtKB-UniRule"/>
</dbReference>
<evidence type="ECO:0000256" key="9">
    <source>
        <dbReference type="ARBA" id="ARBA00022511"/>
    </source>
</evidence>
<evidence type="ECO:0000256" key="1">
    <source>
        <dbReference type="ARBA" id="ARBA00004402"/>
    </source>
</evidence>
<comment type="domain">
    <text evidence="33">Some of the most genetically diverse regions of the viral genome are present in Env. They are called variable regions 1 through 5 (V1 through V5). Coreceptor usage of gp120 is determined mainly by the primary structure of the third variable region (V3) in the outer domain of gp120. The sequence of V3 determines which coreceptor, CCR5 and/or CXCR4 (corresponding to R5/macrophage, X4/T cell and R5X4/T cell and macrophage tropism), is used to trigger the fusion potential of the Env complex, and hence which cells the virus can infect. Binding to CCR5 involves a region adjacent in addition to V3.</text>
</comment>
<keyword evidence="29 33" id="KW-0899">Viral immunoevasion</keyword>
<evidence type="ECO:0000256" key="19">
    <source>
        <dbReference type="ARBA" id="ARBA00022870"/>
    </source>
</evidence>
<evidence type="ECO:0000259" key="36">
    <source>
        <dbReference type="Pfam" id="PF00516"/>
    </source>
</evidence>
<keyword evidence="10 33" id="KW-1165">Clathrin-mediated endocytosis of virus by host</keyword>
<keyword evidence="22 33" id="KW-1133">Transmembrane helix</keyword>
<dbReference type="GO" id="GO:0019062">
    <property type="term" value="P:virion attachment to host cell"/>
    <property type="evidence" value="ECO:0007669"/>
    <property type="project" value="UniProtKB-UniRule"/>
</dbReference>
<evidence type="ECO:0000256" key="16">
    <source>
        <dbReference type="ARBA" id="ARBA00022729"/>
    </source>
</evidence>
<keyword evidence="14 33" id="KW-0812">Transmembrane</keyword>
<dbReference type="GO" id="GO:0019082">
    <property type="term" value="P:viral protein processing"/>
    <property type="evidence" value="ECO:0007669"/>
    <property type="project" value="UniProtKB-UniRule"/>
</dbReference>
<dbReference type="EMBL" id="GU074012">
    <property type="protein sequence ID" value="ACZ94014.1"/>
    <property type="molecule type" value="Genomic_RNA"/>
</dbReference>
<evidence type="ECO:0000256" key="29">
    <source>
        <dbReference type="ARBA" id="ARBA00023280"/>
    </source>
</evidence>
<dbReference type="GO" id="GO:0075512">
    <property type="term" value="P:clathrin-dependent endocytosis of virus by host cell"/>
    <property type="evidence" value="ECO:0007669"/>
    <property type="project" value="UniProtKB-UniRule"/>
</dbReference>
<feature type="transmembrane region" description="Helical" evidence="34">
    <location>
        <begin position="20"/>
        <end position="42"/>
    </location>
</feature>
<evidence type="ECO:0000256" key="14">
    <source>
        <dbReference type="ARBA" id="ARBA00022692"/>
    </source>
</evidence>